<reference evidence="1" key="1">
    <citation type="submission" date="2023-10" db="EMBL/GenBank/DDBJ databases">
        <title>Genome assembly of Pristionchus species.</title>
        <authorList>
            <person name="Yoshida K."/>
            <person name="Sommer R.J."/>
        </authorList>
    </citation>
    <scope>NUCLEOTIDE SEQUENCE</scope>
    <source>
        <strain evidence="1">RS5133</strain>
    </source>
</reference>
<gene>
    <name evidence="1" type="ORF">PFISCL1PPCAC_7236</name>
</gene>
<organism evidence="1 2">
    <name type="scientific">Pristionchus fissidentatus</name>
    <dbReference type="NCBI Taxonomy" id="1538716"/>
    <lineage>
        <taxon>Eukaryota</taxon>
        <taxon>Metazoa</taxon>
        <taxon>Ecdysozoa</taxon>
        <taxon>Nematoda</taxon>
        <taxon>Chromadorea</taxon>
        <taxon>Rhabditida</taxon>
        <taxon>Rhabditina</taxon>
        <taxon>Diplogasteromorpha</taxon>
        <taxon>Diplogasteroidea</taxon>
        <taxon>Neodiplogasteridae</taxon>
        <taxon>Pristionchus</taxon>
    </lineage>
</organism>
<feature type="non-terminal residue" evidence="1">
    <location>
        <position position="75"/>
    </location>
</feature>
<sequence>FAAFARKDRIGKVMAETVDLLSRLCEDSVSAANLIYEADSVCTTRANTMKHDGTQAPMNLEELLHAYNEMRKCCY</sequence>
<accession>A0AAV5VDF0</accession>
<keyword evidence="2" id="KW-1185">Reference proteome</keyword>
<dbReference type="EMBL" id="BTSY01000002">
    <property type="protein sequence ID" value="GMT15939.1"/>
    <property type="molecule type" value="Genomic_DNA"/>
</dbReference>
<dbReference type="Proteomes" id="UP001432322">
    <property type="component" value="Unassembled WGS sequence"/>
</dbReference>
<protein>
    <submittedName>
        <fullName evidence="1">Uncharacterized protein</fullName>
    </submittedName>
</protein>
<evidence type="ECO:0000313" key="2">
    <source>
        <dbReference type="Proteomes" id="UP001432322"/>
    </source>
</evidence>
<dbReference type="AlphaFoldDB" id="A0AAV5VDF0"/>
<name>A0AAV5VDF0_9BILA</name>
<comment type="caution">
    <text evidence="1">The sequence shown here is derived from an EMBL/GenBank/DDBJ whole genome shotgun (WGS) entry which is preliminary data.</text>
</comment>
<proteinExistence type="predicted"/>
<feature type="non-terminal residue" evidence="1">
    <location>
        <position position="1"/>
    </location>
</feature>
<evidence type="ECO:0000313" key="1">
    <source>
        <dbReference type="EMBL" id="GMT15939.1"/>
    </source>
</evidence>